<geneLocation type="plasmid" evidence="2">
    <name>pFRL6</name>
</geneLocation>
<proteinExistence type="predicted"/>
<accession>V9Z8A9</accession>
<reference evidence="2" key="1">
    <citation type="submission" date="2013-09" db="EMBL/GenBank/DDBJ databases">
        <title>Complete nucleotide sequence of Streptomyces linear plasmid pFRL6.</title>
        <authorList>
            <person name="Chen Z."/>
            <person name="Fang P."/>
            <person name="Qin Z."/>
        </authorList>
    </citation>
    <scope>NUCLEOTIDE SEQUENCE</scope>
    <source>
        <plasmid evidence="2">pFRL6</plasmid>
    </source>
</reference>
<feature type="region of interest" description="Disordered" evidence="1">
    <location>
        <begin position="21"/>
        <end position="94"/>
    </location>
</feature>
<protein>
    <submittedName>
        <fullName evidence="2">Uncharacterized protein</fullName>
    </submittedName>
</protein>
<evidence type="ECO:0000256" key="1">
    <source>
        <dbReference type="SAM" id="MobiDB-lite"/>
    </source>
</evidence>
<keyword evidence="2" id="KW-0614">Plasmid</keyword>
<sequence>MGQFLVKGARRCGHREAPACRARPATVRLRQQRAGPSVTSKTKEPCQPHHKPPGQNATVPNLFQLPGRRPTTQRRCPTSCTGRPRGCVSPGTGR</sequence>
<gene>
    <name evidence="2" type="ORF">pFRL6_157</name>
</gene>
<evidence type="ECO:0000313" key="2">
    <source>
        <dbReference type="EMBL" id="AHE40244.1"/>
    </source>
</evidence>
<dbReference type="AlphaFoldDB" id="V9Z8A9"/>
<name>V9Z8A9_9ACTN</name>
<organism evidence="2">
    <name type="scientific">Streptomyces sp. F12</name>
    <dbReference type="NCBI Taxonomy" id="1436084"/>
    <lineage>
        <taxon>Bacteria</taxon>
        <taxon>Bacillati</taxon>
        <taxon>Actinomycetota</taxon>
        <taxon>Actinomycetes</taxon>
        <taxon>Kitasatosporales</taxon>
        <taxon>Streptomycetaceae</taxon>
        <taxon>Streptomyces</taxon>
    </lineage>
</organism>
<dbReference type="EMBL" id="KF602051">
    <property type="protein sequence ID" value="AHE40244.1"/>
    <property type="molecule type" value="Genomic_DNA"/>
</dbReference>